<dbReference type="GO" id="GO:0006310">
    <property type="term" value="P:DNA recombination"/>
    <property type="evidence" value="ECO:0007669"/>
    <property type="project" value="UniProtKB-KW"/>
</dbReference>
<name>A0A271LAJ8_9HYPH</name>
<dbReference type="InterPro" id="IPR013762">
    <property type="entry name" value="Integrase-like_cat_sf"/>
</dbReference>
<organism evidence="3 4">
    <name type="scientific">Mesorhizobium temperatum</name>
    <dbReference type="NCBI Taxonomy" id="241416"/>
    <lineage>
        <taxon>Bacteria</taxon>
        <taxon>Pseudomonadati</taxon>
        <taxon>Pseudomonadota</taxon>
        <taxon>Alphaproteobacteria</taxon>
        <taxon>Hyphomicrobiales</taxon>
        <taxon>Phyllobacteriaceae</taxon>
        <taxon>Mesorhizobium</taxon>
    </lineage>
</organism>
<dbReference type="Gene3D" id="1.10.443.10">
    <property type="entry name" value="Intergrase catalytic core"/>
    <property type="match status" value="1"/>
</dbReference>
<evidence type="ECO:0000256" key="1">
    <source>
        <dbReference type="ARBA" id="ARBA00023172"/>
    </source>
</evidence>
<dbReference type="GO" id="GO:0003677">
    <property type="term" value="F:DNA binding"/>
    <property type="evidence" value="ECO:0007669"/>
    <property type="project" value="InterPro"/>
</dbReference>
<dbReference type="InterPro" id="IPR011010">
    <property type="entry name" value="DNA_brk_join_enz"/>
</dbReference>
<evidence type="ECO:0000259" key="2">
    <source>
        <dbReference type="PROSITE" id="PS51898"/>
    </source>
</evidence>
<keyword evidence="1" id="KW-0233">DNA recombination</keyword>
<dbReference type="Proteomes" id="UP000216442">
    <property type="component" value="Unassembled WGS sequence"/>
</dbReference>
<dbReference type="SUPFAM" id="SSF56349">
    <property type="entry name" value="DNA breaking-rejoining enzymes"/>
    <property type="match status" value="2"/>
</dbReference>
<gene>
    <name evidence="3" type="ORF">CIT26_35160</name>
</gene>
<comment type="caution">
    <text evidence="3">The sequence shown here is derived from an EMBL/GenBank/DDBJ whole genome shotgun (WGS) entry which is preliminary data.</text>
</comment>
<dbReference type="AlphaFoldDB" id="A0A271LAJ8"/>
<keyword evidence="4" id="KW-1185">Reference proteome</keyword>
<proteinExistence type="predicted"/>
<protein>
    <recommendedName>
        <fullName evidence="2">Tyr recombinase domain-containing protein</fullName>
    </recommendedName>
</protein>
<dbReference type="OrthoDB" id="7800649at2"/>
<feature type="domain" description="Tyr recombinase" evidence="2">
    <location>
        <begin position="216"/>
        <end position="397"/>
    </location>
</feature>
<evidence type="ECO:0000313" key="4">
    <source>
        <dbReference type="Proteomes" id="UP000216442"/>
    </source>
</evidence>
<accession>A0A271LAJ8</accession>
<dbReference type="GO" id="GO:0015074">
    <property type="term" value="P:DNA integration"/>
    <property type="evidence" value="ECO:0007669"/>
    <property type="project" value="InterPro"/>
</dbReference>
<dbReference type="InterPro" id="IPR002104">
    <property type="entry name" value="Integrase_catalytic"/>
</dbReference>
<dbReference type="PROSITE" id="PS51898">
    <property type="entry name" value="TYR_RECOMBINASE"/>
    <property type="match status" value="1"/>
</dbReference>
<dbReference type="EMBL" id="NPKJ01000077">
    <property type="protein sequence ID" value="PAQ04455.1"/>
    <property type="molecule type" value="Genomic_DNA"/>
</dbReference>
<dbReference type="RefSeq" id="WP_095496878.1">
    <property type="nucleotide sequence ID" value="NZ_NPKJ01000077.1"/>
</dbReference>
<reference evidence="3 4" key="1">
    <citation type="submission" date="2017-08" db="EMBL/GenBank/DDBJ databases">
        <title>Mesorhizobium wenxinae sp. nov., a novel rhizobial species isolated from root nodules of chickpea (Cicer arietinum L.).</title>
        <authorList>
            <person name="Zhang J."/>
        </authorList>
    </citation>
    <scope>NUCLEOTIDE SEQUENCE [LARGE SCALE GENOMIC DNA]</scope>
    <source>
        <strain evidence="3 4">SDW018</strain>
    </source>
</reference>
<evidence type="ECO:0000313" key="3">
    <source>
        <dbReference type="EMBL" id="PAQ04455.1"/>
    </source>
</evidence>
<sequence length="411" mass="45755">MEDEEQVKAPGLKWMKRADGKVPVWVADEDDVKAGYIPKTVNLQYLVDQPEMLKAKCDSLQADMLLWRTGHRGDPLHFDGTVKSLLSIYETHKRSPYHKLKPGSLVPYNHYLKNLRGHIGPVRIDDISGVDLMEWHDVWSGNGRYLAASAMARAVLFAATNFGIMLRLPGCAELQVVLSVSGKTLPQPKRRKQAATAAQITAARAAAHAAGRPSSALTYALCFETTVRLWDVIGQWWPMDMGGISEVLDAERETKWFGLRWEDIDDDLVLRYTPSKTVDSSGAETTYSLKKAPMVMEELKHWPVEHRHGPVIVSEETGLPYRAQIFGQRWSVDRKAAGLPVALWARDLRASGITEGRASNASLDDARQVAGHSDISTTEIYDRAILEAADRFADARIKRREQSGNGSGNGR</sequence>